<dbReference type="HAMAP" id="MF_00220_B">
    <property type="entry name" value="PyrC_classI_B"/>
    <property type="match status" value="1"/>
</dbReference>
<evidence type="ECO:0000256" key="3">
    <source>
        <dbReference type="ARBA" id="ARBA00022723"/>
    </source>
</evidence>
<proteinExistence type="inferred from homology"/>
<feature type="binding site" evidence="6">
    <location>
        <begin position="61"/>
        <end position="63"/>
    </location>
    <ligand>
        <name>substrate</name>
    </ligand>
</feature>
<evidence type="ECO:0000256" key="2">
    <source>
        <dbReference type="ARBA" id="ARBA00010286"/>
    </source>
</evidence>
<reference evidence="8" key="1">
    <citation type="journal article" date="2021" name="PeerJ">
        <title>Extensive microbial diversity within the chicken gut microbiome revealed by metagenomics and culture.</title>
        <authorList>
            <person name="Gilroy R."/>
            <person name="Ravi A."/>
            <person name="Getino M."/>
            <person name="Pursley I."/>
            <person name="Horton D.L."/>
            <person name="Alikhan N.F."/>
            <person name="Baker D."/>
            <person name="Gharbi K."/>
            <person name="Hall N."/>
            <person name="Watson M."/>
            <person name="Adriaenssens E.M."/>
            <person name="Foster-Nyarko E."/>
            <person name="Jarju S."/>
            <person name="Secka A."/>
            <person name="Antonio M."/>
            <person name="Oren A."/>
            <person name="Chaudhuri R.R."/>
            <person name="La Ragione R."/>
            <person name="Hildebrand F."/>
            <person name="Pallen M.J."/>
        </authorList>
    </citation>
    <scope>NUCLEOTIDE SEQUENCE</scope>
    <source>
        <strain evidence="8">811</strain>
    </source>
</reference>
<dbReference type="InterPro" id="IPR002195">
    <property type="entry name" value="Dihydroorotase_CS"/>
</dbReference>
<dbReference type="Gene3D" id="2.30.40.10">
    <property type="entry name" value="Urease, subunit C, domain 1"/>
    <property type="match status" value="1"/>
</dbReference>
<comment type="caution">
    <text evidence="8">The sequence shown here is derived from an EMBL/GenBank/DDBJ whole genome shotgun (WGS) entry which is preliminary data.</text>
</comment>
<dbReference type="CDD" id="cd01317">
    <property type="entry name" value="DHOase_IIa"/>
    <property type="match status" value="1"/>
</dbReference>
<dbReference type="PROSITE" id="PS00482">
    <property type="entry name" value="DIHYDROOROTASE_1"/>
    <property type="match status" value="1"/>
</dbReference>
<feature type="binding site" evidence="6">
    <location>
        <position position="277"/>
    </location>
    <ligand>
        <name>substrate</name>
    </ligand>
</feature>
<dbReference type="PANTHER" id="PTHR43668">
    <property type="entry name" value="ALLANTOINASE"/>
    <property type="match status" value="1"/>
</dbReference>
<evidence type="ECO:0000256" key="6">
    <source>
        <dbReference type="HAMAP-Rule" id="MF_00220"/>
    </source>
</evidence>
<feature type="domain" description="Dihydroorotase catalytic" evidence="7">
    <location>
        <begin position="51"/>
        <end position="235"/>
    </location>
</feature>
<feature type="binding site" evidence="6">
    <location>
        <begin position="322"/>
        <end position="323"/>
    </location>
    <ligand>
        <name>substrate</name>
    </ligand>
</feature>
<dbReference type="Gene3D" id="3.20.20.140">
    <property type="entry name" value="Metal-dependent hydrolases"/>
    <property type="match status" value="1"/>
</dbReference>
<evidence type="ECO:0000256" key="4">
    <source>
        <dbReference type="ARBA" id="ARBA00022801"/>
    </source>
</evidence>
<dbReference type="EMBL" id="DXFX01000027">
    <property type="protein sequence ID" value="HIX07232.1"/>
    <property type="molecule type" value="Genomic_DNA"/>
</dbReference>
<dbReference type="InterPro" id="IPR011059">
    <property type="entry name" value="Metal-dep_hydrolase_composite"/>
</dbReference>
<feature type="active site" evidence="6">
    <location>
        <position position="304"/>
    </location>
</feature>
<feature type="binding site" evidence="6">
    <location>
        <position position="93"/>
    </location>
    <ligand>
        <name>substrate</name>
    </ligand>
</feature>
<keyword evidence="5 6" id="KW-0665">Pyrimidine biosynthesis</keyword>
<dbReference type="InterPro" id="IPR004722">
    <property type="entry name" value="DHOase"/>
</dbReference>
<dbReference type="InterPro" id="IPR024403">
    <property type="entry name" value="DHOase_cat"/>
</dbReference>
<dbReference type="GO" id="GO:0044205">
    <property type="term" value="P:'de novo' UMP biosynthetic process"/>
    <property type="evidence" value="ECO:0007669"/>
    <property type="project" value="UniProtKB-UniRule"/>
</dbReference>
<dbReference type="Pfam" id="PF12890">
    <property type="entry name" value="DHOase"/>
    <property type="match status" value="1"/>
</dbReference>
<feature type="binding site" evidence="6">
    <location>
        <position position="151"/>
    </location>
    <ligand>
        <name>Zn(2+)</name>
        <dbReference type="ChEBI" id="CHEBI:29105"/>
        <label>2</label>
    </ligand>
</feature>
<dbReference type="InterPro" id="IPR050138">
    <property type="entry name" value="DHOase/Allantoinase_Hydrolase"/>
</dbReference>
<sequence length="424" mass="46006">MNKLLIKGGTVVFSDRCEQCDILLEGKKIIKIAKNVEDKEARVIDATGLHVFPGLIDMHVHLREPGFEYKEDIASGSAAAVRGGFTQVCCMPNTQPVCDNAAVVGYIIARSKDVGLCKVRPIGAITKDEKGETLAEIGKMKDAGAVAVSDDGRPVSNARIMRLAMEYASDFGMLCLSHCEDKDLVDGGVVNEGYNSTLAGLKGIPRAAEEIMLAREIILAETLGKRVHICHVSTKGGVQLLREAKARGVQVTAETCPHYFTLTDDVVMSYDANTKVNPPIREAEDVEAIKEGLKDGTLDCIVTDHAPHHRDEKMVEYNLAAFGISGIETSFSLSYTYLVKSGVLTLPQLAQRMSENPAAILHLEGGKVEEGGVADLMLADLSMSYVIDSKDFLSKGKNTPFNGMQVYGKVRYTIVDGEVKYCEE</sequence>
<name>A0A9D1V6Z8_9FIRM</name>
<feature type="binding site" evidence="6">
    <location>
        <position position="151"/>
    </location>
    <ligand>
        <name>Zn(2+)</name>
        <dbReference type="ChEBI" id="CHEBI:29105"/>
        <label>1</label>
    </ligand>
</feature>
<comment type="similarity">
    <text evidence="2 6">Belongs to the metallo-dependent hydrolases superfamily. DHOase family. Class I DHOase subfamily.</text>
</comment>
<dbReference type="AlphaFoldDB" id="A0A9D1V6Z8"/>
<dbReference type="Proteomes" id="UP000824204">
    <property type="component" value="Unassembled WGS sequence"/>
</dbReference>
<organism evidence="8 9">
    <name type="scientific">Candidatus Borkfalkia faecipullorum</name>
    <dbReference type="NCBI Taxonomy" id="2838510"/>
    <lineage>
        <taxon>Bacteria</taxon>
        <taxon>Bacillati</taxon>
        <taxon>Bacillota</taxon>
        <taxon>Clostridia</taxon>
        <taxon>Christensenellales</taxon>
        <taxon>Christensenellaceae</taxon>
        <taxon>Candidatus Borkfalkia</taxon>
    </lineage>
</organism>
<dbReference type="PROSITE" id="PS00483">
    <property type="entry name" value="DIHYDROOROTASE_2"/>
    <property type="match status" value="1"/>
</dbReference>
<evidence type="ECO:0000313" key="9">
    <source>
        <dbReference type="Proteomes" id="UP000824204"/>
    </source>
</evidence>
<dbReference type="SUPFAM" id="SSF51556">
    <property type="entry name" value="Metallo-dependent hydrolases"/>
    <property type="match status" value="1"/>
</dbReference>
<feature type="binding site" evidence="6">
    <location>
        <position position="304"/>
    </location>
    <ligand>
        <name>Zn(2+)</name>
        <dbReference type="ChEBI" id="CHEBI:29105"/>
        <label>1</label>
    </ligand>
</feature>
<dbReference type="NCBIfam" id="TIGR00857">
    <property type="entry name" value="pyrC_multi"/>
    <property type="match status" value="1"/>
</dbReference>
<evidence type="ECO:0000256" key="5">
    <source>
        <dbReference type="ARBA" id="ARBA00022975"/>
    </source>
</evidence>
<feature type="binding site" evidence="6">
    <location>
        <position position="231"/>
    </location>
    <ligand>
        <name>Zn(2+)</name>
        <dbReference type="ChEBI" id="CHEBI:29105"/>
        <label>2</label>
    </ligand>
</feature>
<comment type="cofactor">
    <cofactor evidence="6">
        <name>Zn(2+)</name>
        <dbReference type="ChEBI" id="CHEBI:29105"/>
    </cofactor>
    <text evidence="6">Binds 2 Zn(2+) ions per subunit.</text>
</comment>
<dbReference type="SUPFAM" id="SSF51338">
    <property type="entry name" value="Composite domain of metallo-dependent hydrolases"/>
    <property type="match status" value="1"/>
</dbReference>
<feature type="binding site" evidence="6">
    <location>
        <position position="61"/>
    </location>
    <ligand>
        <name>Zn(2+)</name>
        <dbReference type="ChEBI" id="CHEBI:29105"/>
        <label>1</label>
    </ligand>
</feature>
<feature type="binding site" evidence="6">
    <location>
        <position position="308"/>
    </location>
    <ligand>
        <name>substrate</name>
    </ligand>
</feature>
<dbReference type="GO" id="GO:0004038">
    <property type="term" value="F:allantoinase activity"/>
    <property type="evidence" value="ECO:0007669"/>
    <property type="project" value="TreeGrafter"/>
</dbReference>
<dbReference type="EC" id="3.5.2.3" evidence="6"/>
<feature type="binding site" evidence="6">
    <location>
        <position position="178"/>
    </location>
    <ligand>
        <name>Zn(2+)</name>
        <dbReference type="ChEBI" id="CHEBI:29105"/>
        <label>2</label>
    </ligand>
</feature>
<comment type="catalytic activity">
    <reaction evidence="6">
        <text>(S)-dihydroorotate + H2O = N-carbamoyl-L-aspartate + H(+)</text>
        <dbReference type="Rhea" id="RHEA:24296"/>
        <dbReference type="ChEBI" id="CHEBI:15377"/>
        <dbReference type="ChEBI" id="CHEBI:15378"/>
        <dbReference type="ChEBI" id="CHEBI:30864"/>
        <dbReference type="ChEBI" id="CHEBI:32814"/>
        <dbReference type="EC" id="3.5.2.3"/>
    </reaction>
</comment>
<comment type="pathway">
    <text evidence="6">Pyrimidine metabolism; UMP biosynthesis via de novo pathway; (S)-dihydroorotate from bicarbonate: step 3/3.</text>
</comment>
<comment type="function">
    <text evidence="1 6">Catalyzes the reversible cyclization of carbamoyl aspartate to dihydroorotate.</text>
</comment>
<dbReference type="PANTHER" id="PTHR43668:SF2">
    <property type="entry name" value="ALLANTOINASE"/>
    <property type="match status" value="1"/>
</dbReference>
<feature type="binding site" evidence="6">
    <location>
        <position position="59"/>
    </location>
    <ligand>
        <name>Zn(2+)</name>
        <dbReference type="ChEBI" id="CHEBI:29105"/>
        <label>1</label>
    </ligand>
</feature>
<evidence type="ECO:0000256" key="1">
    <source>
        <dbReference type="ARBA" id="ARBA00002368"/>
    </source>
</evidence>
<accession>A0A9D1V6Z8</accession>
<gene>
    <name evidence="6" type="primary">pyrC</name>
    <name evidence="8" type="ORF">H9741_02040</name>
</gene>
<dbReference type="GO" id="GO:0005737">
    <property type="term" value="C:cytoplasm"/>
    <property type="evidence" value="ECO:0007669"/>
    <property type="project" value="TreeGrafter"/>
</dbReference>
<reference evidence="8" key="2">
    <citation type="submission" date="2021-04" db="EMBL/GenBank/DDBJ databases">
        <authorList>
            <person name="Gilroy R."/>
        </authorList>
    </citation>
    <scope>NUCLEOTIDE SEQUENCE</scope>
    <source>
        <strain evidence="8">811</strain>
    </source>
</reference>
<dbReference type="GO" id="GO:0008270">
    <property type="term" value="F:zinc ion binding"/>
    <property type="evidence" value="ECO:0007669"/>
    <property type="project" value="UniProtKB-UniRule"/>
</dbReference>
<protein>
    <recommendedName>
        <fullName evidence="6">Dihydroorotase</fullName>
        <shortName evidence="6">DHOase</shortName>
        <ecNumber evidence="6">3.5.2.3</ecNumber>
    </recommendedName>
</protein>
<keyword evidence="4 6" id="KW-0378">Hydrolase</keyword>
<keyword evidence="6" id="KW-0862">Zinc</keyword>
<evidence type="ECO:0000313" key="8">
    <source>
        <dbReference type="EMBL" id="HIX07232.1"/>
    </source>
</evidence>
<keyword evidence="3 6" id="KW-0479">Metal-binding</keyword>
<dbReference type="GO" id="GO:0004151">
    <property type="term" value="F:dihydroorotase activity"/>
    <property type="evidence" value="ECO:0007669"/>
    <property type="project" value="UniProtKB-UniRule"/>
</dbReference>
<dbReference type="GO" id="GO:0006145">
    <property type="term" value="P:purine nucleobase catabolic process"/>
    <property type="evidence" value="ECO:0007669"/>
    <property type="project" value="TreeGrafter"/>
</dbReference>
<evidence type="ECO:0000259" key="7">
    <source>
        <dbReference type="Pfam" id="PF12890"/>
    </source>
</evidence>
<dbReference type="InterPro" id="IPR032466">
    <property type="entry name" value="Metal_Hydrolase"/>
</dbReference>